<dbReference type="GO" id="GO:0006614">
    <property type="term" value="P:SRP-dependent cotranslational protein targeting to membrane"/>
    <property type="evidence" value="ECO:0007669"/>
    <property type="project" value="InterPro"/>
</dbReference>
<dbReference type="InterPro" id="IPR013822">
    <property type="entry name" value="Signal_recog_particl_SRP54_hlx"/>
</dbReference>
<dbReference type="Gene3D" id="1.20.120.140">
    <property type="entry name" value="Signal recognition particle SRP54, nucleotide-binding domain"/>
    <property type="match status" value="1"/>
</dbReference>
<dbReference type="InterPro" id="IPR027417">
    <property type="entry name" value="P-loop_NTPase"/>
</dbReference>
<dbReference type="SUPFAM" id="SSF52540">
    <property type="entry name" value="P-loop containing nucleoside triphosphate hydrolases"/>
    <property type="match status" value="1"/>
</dbReference>
<dbReference type="EMBL" id="RYZH01000067">
    <property type="protein sequence ID" value="RUL82928.1"/>
    <property type="molecule type" value="Genomic_DNA"/>
</dbReference>
<dbReference type="RefSeq" id="WP_126727807.1">
    <property type="nucleotide sequence ID" value="NZ_RYZH01000067.1"/>
</dbReference>
<comment type="subcellular location">
    <subcellularLocation>
        <location evidence="9">Cytoplasm</location>
    </subcellularLocation>
    <text evidence="9">The SRP-RNC complex is targeted to the cytoplasmic membrane.</text>
</comment>
<feature type="binding site" evidence="9">
    <location>
        <begin position="190"/>
        <end position="194"/>
    </location>
    <ligand>
        <name>GTP</name>
        <dbReference type="ChEBI" id="CHEBI:37565"/>
    </ligand>
</feature>
<dbReference type="Proteomes" id="UP000280296">
    <property type="component" value="Unassembled WGS sequence"/>
</dbReference>
<feature type="region of interest" description="Disordered" evidence="10">
    <location>
        <begin position="450"/>
        <end position="500"/>
    </location>
</feature>
<comment type="similarity">
    <text evidence="1 9">Belongs to the GTP-binding SRP family. SRP54 subfamily.</text>
</comment>
<comment type="catalytic activity">
    <reaction evidence="8 9">
        <text>GTP + H2O = GDP + phosphate + H(+)</text>
        <dbReference type="Rhea" id="RHEA:19669"/>
        <dbReference type="ChEBI" id="CHEBI:15377"/>
        <dbReference type="ChEBI" id="CHEBI:15378"/>
        <dbReference type="ChEBI" id="CHEBI:37565"/>
        <dbReference type="ChEBI" id="CHEBI:43474"/>
        <dbReference type="ChEBI" id="CHEBI:58189"/>
        <dbReference type="EC" id="3.6.5.4"/>
    </reaction>
</comment>
<keyword evidence="7 9" id="KW-0687">Ribonucleoprotein</keyword>
<dbReference type="InterPro" id="IPR036891">
    <property type="entry name" value="Signal_recog_part_SRP54_M_sf"/>
</dbReference>
<evidence type="ECO:0000256" key="3">
    <source>
        <dbReference type="ARBA" id="ARBA00022801"/>
    </source>
</evidence>
<dbReference type="OrthoDB" id="9804720at2"/>
<reference evidence="12 13" key="1">
    <citation type="submission" date="2018-12" db="EMBL/GenBank/DDBJ databases">
        <authorList>
            <person name="Toschakov S.V."/>
        </authorList>
    </citation>
    <scope>NUCLEOTIDE SEQUENCE [LARGE SCALE GENOMIC DNA]</scope>
    <source>
        <strain evidence="12 13">GM2012</strain>
    </source>
</reference>
<gene>
    <name evidence="9" type="primary">ffh</name>
    <name evidence="12" type="ORF">TsocGM_23010</name>
</gene>
<dbReference type="Pfam" id="PF02978">
    <property type="entry name" value="SRP_SPB"/>
    <property type="match status" value="1"/>
</dbReference>
<dbReference type="SMART" id="SM00962">
    <property type="entry name" value="SRP54"/>
    <property type="match status" value="1"/>
</dbReference>
<feature type="compositionally biased region" description="Basic and acidic residues" evidence="10">
    <location>
        <begin position="468"/>
        <end position="492"/>
    </location>
</feature>
<dbReference type="Pfam" id="PF02881">
    <property type="entry name" value="SRP54_N"/>
    <property type="match status" value="1"/>
</dbReference>
<keyword evidence="6 9" id="KW-0733">Signal recognition particle</keyword>
<keyword evidence="13" id="KW-1185">Reference proteome</keyword>
<evidence type="ECO:0000256" key="9">
    <source>
        <dbReference type="HAMAP-Rule" id="MF_00306"/>
    </source>
</evidence>
<accession>A0A432MDL6</accession>
<evidence type="ECO:0000313" key="12">
    <source>
        <dbReference type="EMBL" id="RUL82928.1"/>
    </source>
</evidence>
<dbReference type="Gene3D" id="3.40.50.300">
    <property type="entry name" value="P-loop containing nucleotide triphosphate hydrolases"/>
    <property type="match status" value="1"/>
</dbReference>
<dbReference type="GO" id="GO:0048500">
    <property type="term" value="C:signal recognition particle"/>
    <property type="evidence" value="ECO:0007669"/>
    <property type="project" value="UniProtKB-UniRule"/>
</dbReference>
<comment type="caution">
    <text evidence="12">The sequence shown here is derived from an EMBL/GenBank/DDBJ whole genome shotgun (WGS) entry which is preliminary data.</text>
</comment>
<evidence type="ECO:0000256" key="4">
    <source>
        <dbReference type="ARBA" id="ARBA00022884"/>
    </source>
</evidence>
<dbReference type="InterPro" id="IPR003593">
    <property type="entry name" value="AAA+_ATPase"/>
</dbReference>
<dbReference type="PANTHER" id="PTHR11564">
    <property type="entry name" value="SIGNAL RECOGNITION PARTICLE 54K PROTEIN SRP54"/>
    <property type="match status" value="1"/>
</dbReference>
<keyword evidence="5 9" id="KW-0342">GTP-binding</keyword>
<dbReference type="PROSITE" id="PS00300">
    <property type="entry name" value="SRP54"/>
    <property type="match status" value="1"/>
</dbReference>
<reference evidence="12 13" key="2">
    <citation type="submission" date="2019-01" db="EMBL/GenBank/DDBJ databases">
        <title>Tautonia sociabilis, a novel thermotolerant planctomycete of Isosphaeraceae family, isolated from a 4000 m deep subterranean habitat.</title>
        <authorList>
            <person name="Kovaleva O.L."/>
            <person name="Elcheninov A.G."/>
            <person name="Van Heerden E."/>
            <person name="Toshchakov S.V."/>
            <person name="Novikov A."/>
            <person name="Bonch-Osmolovskaya E.A."/>
            <person name="Kublanov I.V."/>
        </authorList>
    </citation>
    <scope>NUCLEOTIDE SEQUENCE [LARGE SCALE GENOMIC DNA]</scope>
    <source>
        <strain evidence="12 13">GM2012</strain>
    </source>
</reference>
<evidence type="ECO:0000256" key="5">
    <source>
        <dbReference type="ARBA" id="ARBA00023134"/>
    </source>
</evidence>
<sequence length="500" mass="55212">MFDDIQHRLSDALGRFKVRGKLTEANMQEGLRAVRTALLEADVNYEVVQRFMKRVTEKAAGQALIKSVRPDQQIVKIVHDELIELMGEGDPHIRFEKAGPTVIMLCGLQGSGKTTTCGKLARRMLGLGRKPLMVAADLQRPAAIEQLKVLGQQLDIPVHAEDPEGTDPVEVCRRGVSQAEKLGRDTVILDTAGRLHVDDELMDQLKKIEKKVRPHQVYFVCDALTGQDAVASAGAFNAALELDGVIMTKLDGDARGGAALSVRQVTGVPIKFVGMGEKLERLDPFDPQRIVGQMLGMGDIVGLVEAAKDAVDEEEARRQQERMAKGKFDLDDFRKQIVTMKKMGSVKDLMGKIPGMNQMGSMLEGVDADAEVKRIQGIIDSMTPEERRDPHKIDISRRRRIAAGAGVEPQDVSGLVKQFDAMAAMVKSMSQMSMMDRVRMLSGLGKAGAFNPGALLKTPKQGTGKRLTPKERERQKRLREKEARRIQKEMREKRKGGPNP</sequence>
<dbReference type="CDD" id="cd18539">
    <property type="entry name" value="SRP_G"/>
    <property type="match status" value="1"/>
</dbReference>
<evidence type="ECO:0000256" key="1">
    <source>
        <dbReference type="ARBA" id="ARBA00005450"/>
    </source>
</evidence>
<evidence type="ECO:0000256" key="6">
    <source>
        <dbReference type="ARBA" id="ARBA00023135"/>
    </source>
</evidence>
<keyword evidence="4 9" id="KW-0694">RNA-binding</keyword>
<keyword evidence="2 9" id="KW-0547">Nucleotide-binding</keyword>
<comment type="subunit">
    <text evidence="9">Part of the signal recognition particle protein translocation system, which is composed of SRP and FtsY.</text>
</comment>
<dbReference type="AlphaFoldDB" id="A0A432MDL6"/>
<protein>
    <recommendedName>
        <fullName evidence="9">Signal recognition particle protein</fullName>
        <ecNumber evidence="9">3.6.5.4</ecNumber>
    </recommendedName>
    <alternativeName>
        <fullName evidence="9">Fifty-four homolog</fullName>
    </alternativeName>
</protein>
<dbReference type="InterPro" id="IPR042101">
    <property type="entry name" value="SRP54_N_sf"/>
</dbReference>
<dbReference type="Gene3D" id="1.10.260.30">
    <property type="entry name" value="Signal recognition particle, SRP54 subunit, M-domain"/>
    <property type="match status" value="1"/>
</dbReference>
<evidence type="ECO:0000256" key="2">
    <source>
        <dbReference type="ARBA" id="ARBA00022741"/>
    </source>
</evidence>
<evidence type="ECO:0000256" key="10">
    <source>
        <dbReference type="SAM" id="MobiDB-lite"/>
    </source>
</evidence>
<organism evidence="12 13">
    <name type="scientific">Tautonia sociabilis</name>
    <dbReference type="NCBI Taxonomy" id="2080755"/>
    <lineage>
        <taxon>Bacteria</taxon>
        <taxon>Pseudomonadati</taxon>
        <taxon>Planctomycetota</taxon>
        <taxon>Planctomycetia</taxon>
        <taxon>Isosphaerales</taxon>
        <taxon>Isosphaeraceae</taxon>
        <taxon>Tautonia</taxon>
    </lineage>
</organism>
<dbReference type="Pfam" id="PF00448">
    <property type="entry name" value="SRP54"/>
    <property type="match status" value="1"/>
</dbReference>
<evidence type="ECO:0000256" key="7">
    <source>
        <dbReference type="ARBA" id="ARBA00023274"/>
    </source>
</evidence>
<dbReference type="InterPro" id="IPR004125">
    <property type="entry name" value="Signal_recog_particle_SRP54_M"/>
</dbReference>
<feature type="domain" description="SRP54-type proteins GTP-binding" evidence="11">
    <location>
        <begin position="269"/>
        <end position="282"/>
    </location>
</feature>
<dbReference type="GO" id="GO:0003924">
    <property type="term" value="F:GTPase activity"/>
    <property type="evidence" value="ECO:0007669"/>
    <property type="project" value="UniProtKB-UniRule"/>
</dbReference>
<evidence type="ECO:0000256" key="8">
    <source>
        <dbReference type="ARBA" id="ARBA00048027"/>
    </source>
</evidence>
<name>A0A432MDL6_9BACT</name>
<dbReference type="NCBIfam" id="TIGR00959">
    <property type="entry name" value="ffh"/>
    <property type="match status" value="1"/>
</dbReference>
<comment type="function">
    <text evidence="9">Involved in targeting and insertion of nascent membrane proteins into the cytoplasmic membrane. Binds to the hydrophobic signal sequence of the ribosome-nascent chain (RNC) as it emerges from the ribosomes. The SRP-RNC complex is then targeted to the cytoplasmic membrane where it interacts with the SRP receptor FtsY.</text>
</comment>
<dbReference type="InterPro" id="IPR022941">
    <property type="entry name" value="SRP54"/>
</dbReference>
<keyword evidence="3 9" id="KW-0378">Hydrolase</keyword>
<dbReference type="PANTHER" id="PTHR11564:SF5">
    <property type="entry name" value="SIGNAL RECOGNITION PARTICLE SUBUNIT SRP54"/>
    <property type="match status" value="1"/>
</dbReference>
<dbReference type="InterPro" id="IPR004780">
    <property type="entry name" value="SRP"/>
</dbReference>
<dbReference type="GO" id="GO:0008312">
    <property type="term" value="F:7S RNA binding"/>
    <property type="evidence" value="ECO:0007669"/>
    <property type="project" value="InterPro"/>
</dbReference>
<keyword evidence="9" id="KW-0963">Cytoplasm</keyword>
<dbReference type="SMART" id="SM00382">
    <property type="entry name" value="AAA"/>
    <property type="match status" value="1"/>
</dbReference>
<feature type="binding site" evidence="9">
    <location>
        <begin position="248"/>
        <end position="251"/>
    </location>
    <ligand>
        <name>GTP</name>
        <dbReference type="ChEBI" id="CHEBI:37565"/>
    </ligand>
</feature>
<dbReference type="EC" id="3.6.5.4" evidence="9"/>
<evidence type="ECO:0000259" key="11">
    <source>
        <dbReference type="PROSITE" id="PS00300"/>
    </source>
</evidence>
<proteinExistence type="inferred from homology"/>
<dbReference type="SMART" id="SM00963">
    <property type="entry name" value="SRP54_N"/>
    <property type="match status" value="1"/>
</dbReference>
<evidence type="ECO:0000313" key="13">
    <source>
        <dbReference type="Proteomes" id="UP000280296"/>
    </source>
</evidence>
<comment type="domain">
    <text evidence="9">Composed of three domains: the N-terminal N domain, which is responsible for interactions with the ribosome, the central G domain, which binds GTP, and the C-terminal M domain, which binds the RNA and the signal sequence of the RNC.</text>
</comment>
<feature type="binding site" evidence="9">
    <location>
        <begin position="107"/>
        <end position="114"/>
    </location>
    <ligand>
        <name>GTP</name>
        <dbReference type="ChEBI" id="CHEBI:37565"/>
    </ligand>
</feature>
<dbReference type="InterPro" id="IPR000897">
    <property type="entry name" value="SRP54_GTPase_dom"/>
</dbReference>
<dbReference type="HAMAP" id="MF_00306">
    <property type="entry name" value="SRP54"/>
    <property type="match status" value="1"/>
</dbReference>
<dbReference type="GO" id="GO:0005525">
    <property type="term" value="F:GTP binding"/>
    <property type="evidence" value="ECO:0007669"/>
    <property type="project" value="UniProtKB-UniRule"/>
</dbReference>
<dbReference type="SUPFAM" id="SSF47446">
    <property type="entry name" value="Signal peptide-binding domain"/>
    <property type="match status" value="1"/>
</dbReference>